<dbReference type="AlphaFoldDB" id="A0AAV8VT85"/>
<sequence length="108" mass="11749">MESDSKDTAGQGALRRFGSTTIDLRGRDAGSKSMLVKKCGDVLKSLARQKEVGFVWVSEHMAIPVNERADQLARLWSGEPHLGFPRSQSLESQEEVSMGSSADGPIED</sequence>
<dbReference type="Gene3D" id="3.30.420.10">
    <property type="entry name" value="Ribonuclease H-like superfamily/Ribonuclease H"/>
    <property type="match status" value="1"/>
</dbReference>
<organism evidence="2 3">
    <name type="scientific">Exocentrus adspersus</name>
    <dbReference type="NCBI Taxonomy" id="1586481"/>
    <lineage>
        <taxon>Eukaryota</taxon>
        <taxon>Metazoa</taxon>
        <taxon>Ecdysozoa</taxon>
        <taxon>Arthropoda</taxon>
        <taxon>Hexapoda</taxon>
        <taxon>Insecta</taxon>
        <taxon>Pterygota</taxon>
        <taxon>Neoptera</taxon>
        <taxon>Endopterygota</taxon>
        <taxon>Coleoptera</taxon>
        <taxon>Polyphaga</taxon>
        <taxon>Cucujiformia</taxon>
        <taxon>Chrysomeloidea</taxon>
        <taxon>Cerambycidae</taxon>
        <taxon>Lamiinae</taxon>
        <taxon>Acanthocinini</taxon>
        <taxon>Exocentrus</taxon>
    </lineage>
</organism>
<name>A0AAV8VT85_9CUCU</name>
<feature type="region of interest" description="Disordered" evidence="1">
    <location>
        <begin position="83"/>
        <end position="108"/>
    </location>
</feature>
<feature type="region of interest" description="Disordered" evidence="1">
    <location>
        <begin position="1"/>
        <end position="27"/>
    </location>
</feature>
<comment type="caution">
    <text evidence="2">The sequence shown here is derived from an EMBL/GenBank/DDBJ whole genome shotgun (WGS) entry which is preliminary data.</text>
</comment>
<proteinExistence type="predicted"/>
<accession>A0AAV8VT85</accession>
<evidence type="ECO:0000256" key="1">
    <source>
        <dbReference type="SAM" id="MobiDB-lite"/>
    </source>
</evidence>
<dbReference type="EMBL" id="JANEYG010000032">
    <property type="protein sequence ID" value="KAJ8917611.1"/>
    <property type="molecule type" value="Genomic_DNA"/>
</dbReference>
<dbReference type="GO" id="GO:0003676">
    <property type="term" value="F:nucleic acid binding"/>
    <property type="evidence" value="ECO:0007669"/>
    <property type="project" value="InterPro"/>
</dbReference>
<keyword evidence="3" id="KW-1185">Reference proteome</keyword>
<protein>
    <recommendedName>
        <fullName evidence="4">RNase H type-1 domain-containing protein</fullName>
    </recommendedName>
</protein>
<gene>
    <name evidence="2" type="ORF">NQ315_000094</name>
</gene>
<dbReference type="InterPro" id="IPR036397">
    <property type="entry name" value="RNaseH_sf"/>
</dbReference>
<dbReference type="Proteomes" id="UP001159042">
    <property type="component" value="Unassembled WGS sequence"/>
</dbReference>
<dbReference type="SUPFAM" id="SSF53098">
    <property type="entry name" value="Ribonuclease H-like"/>
    <property type="match status" value="1"/>
</dbReference>
<reference evidence="2 3" key="1">
    <citation type="journal article" date="2023" name="Insect Mol. Biol.">
        <title>Genome sequencing provides insights into the evolution of gene families encoding plant cell wall-degrading enzymes in longhorned beetles.</title>
        <authorList>
            <person name="Shin N.R."/>
            <person name="Okamura Y."/>
            <person name="Kirsch R."/>
            <person name="Pauchet Y."/>
        </authorList>
    </citation>
    <scope>NUCLEOTIDE SEQUENCE [LARGE SCALE GENOMIC DNA]</scope>
    <source>
        <strain evidence="2">EAD_L_NR</strain>
    </source>
</reference>
<evidence type="ECO:0000313" key="2">
    <source>
        <dbReference type="EMBL" id="KAJ8917611.1"/>
    </source>
</evidence>
<evidence type="ECO:0008006" key="4">
    <source>
        <dbReference type="Google" id="ProtNLM"/>
    </source>
</evidence>
<dbReference type="InterPro" id="IPR012337">
    <property type="entry name" value="RNaseH-like_sf"/>
</dbReference>
<evidence type="ECO:0000313" key="3">
    <source>
        <dbReference type="Proteomes" id="UP001159042"/>
    </source>
</evidence>